<dbReference type="InterPro" id="IPR029058">
    <property type="entry name" value="AB_hydrolase_fold"/>
</dbReference>
<comment type="similarity">
    <text evidence="1">Belongs to the AB hydrolase superfamily.</text>
</comment>
<dbReference type="AlphaFoldDB" id="T1GUD6"/>
<dbReference type="GO" id="GO:0016020">
    <property type="term" value="C:membrane"/>
    <property type="evidence" value="ECO:0007669"/>
    <property type="project" value="TreeGrafter"/>
</dbReference>
<dbReference type="EMBL" id="CAQQ02196148">
    <property type="status" value="NOT_ANNOTATED_CDS"/>
    <property type="molecule type" value="Genomic_DNA"/>
</dbReference>
<evidence type="ECO:0000256" key="1">
    <source>
        <dbReference type="ARBA" id="ARBA00008645"/>
    </source>
</evidence>
<evidence type="ECO:0000313" key="4">
    <source>
        <dbReference type="Proteomes" id="UP000015102"/>
    </source>
</evidence>
<dbReference type="EMBL" id="CAQQ02196149">
    <property type="status" value="NOT_ANNOTATED_CDS"/>
    <property type="molecule type" value="Genomic_DNA"/>
</dbReference>
<dbReference type="GO" id="GO:0016787">
    <property type="term" value="F:hydrolase activity"/>
    <property type="evidence" value="ECO:0007669"/>
    <property type="project" value="UniProtKB-KW"/>
</dbReference>
<protein>
    <recommendedName>
        <fullName evidence="5">AB hydrolase-1 domain-containing protein</fullName>
    </recommendedName>
</protein>
<dbReference type="STRING" id="36166.T1GUD6"/>
<accession>T1GUD6</accession>
<reference evidence="3" key="2">
    <citation type="submission" date="2015-06" db="UniProtKB">
        <authorList>
            <consortium name="EnsemblMetazoa"/>
        </authorList>
    </citation>
    <scope>IDENTIFICATION</scope>
</reference>
<name>T1GUD6_MEGSC</name>
<proteinExistence type="inferred from homology"/>
<evidence type="ECO:0000313" key="3">
    <source>
        <dbReference type="EnsemblMetazoa" id="MESCA007346-PA"/>
    </source>
</evidence>
<evidence type="ECO:0008006" key="5">
    <source>
        <dbReference type="Google" id="ProtNLM"/>
    </source>
</evidence>
<dbReference type="SUPFAM" id="SSF53474">
    <property type="entry name" value="alpha/beta-Hydrolases"/>
    <property type="match status" value="1"/>
</dbReference>
<keyword evidence="4" id="KW-1185">Reference proteome</keyword>
<sequence length="241" mass="28488">MYHSISHFVYCIFLVMKEYQWDKVSIMAHSMSSIFGFLFSALYPDKVDLFIGIDLLKPRYRQPSTEIGIMQYKFDKFLIANERNREIAYKEPPSFTYEEMKEKLYQGSGESIDKDKLHHILDRNITKSSQYPDKYYFSRDDRVKLYVEFVATPEYSKELARRIKAPFLSIKGGASEFFIEDHYDEVLEALKTNNPNFETFILTEGTHHLHLNNADKICDVINGFIMKHRPMEKELMSRAKL</sequence>
<dbReference type="HOGENOM" id="CLU_020336_8_1_1"/>
<dbReference type="PANTHER" id="PTHR43798:SF14">
    <property type="entry name" value="SERINE HYDROLASE-LIKE PROTEIN DDB_G0286239"/>
    <property type="match status" value="1"/>
</dbReference>
<dbReference type="Gene3D" id="3.40.50.1820">
    <property type="entry name" value="alpha/beta hydrolase"/>
    <property type="match status" value="1"/>
</dbReference>
<dbReference type="EnsemblMetazoa" id="MESCA007346-RA">
    <property type="protein sequence ID" value="MESCA007346-PA"/>
    <property type="gene ID" value="MESCA007346"/>
</dbReference>
<dbReference type="PANTHER" id="PTHR43798">
    <property type="entry name" value="MONOACYLGLYCEROL LIPASE"/>
    <property type="match status" value="1"/>
</dbReference>
<reference evidence="4" key="1">
    <citation type="submission" date="2013-02" db="EMBL/GenBank/DDBJ databases">
        <authorList>
            <person name="Hughes D."/>
        </authorList>
    </citation>
    <scope>NUCLEOTIDE SEQUENCE</scope>
    <source>
        <strain>Durham</strain>
        <strain evidence="4">NC isolate 2 -- Noor lab</strain>
    </source>
</reference>
<evidence type="ECO:0000256" key="2">
    <source>
        <dbReference type="ARBA" id="ARBA00022801"/>
    </source>
</evidence>
<dbReference type="InterPro" id="IPR050266">
    <property type="entry name" value="AB_hydrolase_sf"/>
</dbReference>
<dbReference type="Proteomes" id="UP000015102">
    <property type="component" value="Unassembled WGS sequence"/>
</dbReference>
<keyword evidence="2" id="KW-0378">Hydrolase</keyword>
<organism evidence="3 4">
    <name type="scientific">Megaselia scalaris</name>
    <name type="common">Humpbacked fly</name>
    <name type="synonym">Phora scalaris</name>
    <dbReference type="NCBI Taxonomy" id="36166"/>
    <lineage>
        <taxon>Eukaryota</taxon>
        <taxon>Metazoa</taxon>
        <taxon>Ecdysozoa</taxon>
        <taxon>Arthropoda</taxon>
        <taxon>Hexapoda</taxon>
        <taxon>Insecta</taxon>
        <taxon>Pterygota</taxon>
        <taxon>Neoptera</taxon>
        <taxon>Endopterygota</taxon>
        <taxon>Diptera</taxon>
        <taxon>Brachycera</taxon>
        <taxon>Muscomorpha</taxon>
        <taxon>Platypezoidea</taxon>
        <taxon>Phoridae</taxon>
        <taxon>Megaseliini</taxon>
        <taxon>Megaselia</taxon>
    </lineage>
</organism>